<feature type="domain" description="C2H2-type" evidence="14">
    <location>
        <begin position="129"/>
        <end position="156"/>
    </location>
</feature>
<protein>
    <recommendedName>
        <fullName evidence="14">C2H2-type domain-containing protein</fullName>
    </recommendedName>
</protein>
<evidence type="ECO:0000256" key="8">
    <source>
        <dbReference type="ARBA" id="ARBA00023015"/>
    </source>
</evidence>
<dbReference type="FunFam" id="3.30.160.60:FF:000561">
    <property type="entry name" value="Zinc finger protein 30 homolog"/>
    <property type="match status" value="1"/>
</dbReference>
<dbReference type="FunFam" id="3.30.160.60:FF:000352">
    <property type="entry name" value="zinc finger protein 3 homolog"/>
    <property type="match status" value="1"/>
</dbReference>
<keyword evidence="5" id="KW-0677">Repeat</keyword>
<keyword evidence="7" id="KW-0862">Zinc</keyword>
<proteinExistence type="inferred from homology"/>
<evidence type="ECO:0000256" key="4">
    <source>
        <dbReference type="ARBA" id="ARBA00022723"/>
    </source>
</evidence>
<evidence type="ECO:0000256" key="9">
    <source>
        <dbReference type="ARBA" id="ARBA00023125"/>
    </source>
</evidence>
<dbReference type="Proteomes" id="UP000694725">
    <property type="component" value="Unplaced"/>
</dbReference>
<evidence type="ECO:0000313" key="15">
    <source>
        <dbReference type="Ensembl" id="ENSSSCP00065002380.1"/>
    </source>
</evidence>
<evidence type="ECO:0000256" key="2">
    <source>
        <dbReference type="ARBA" id="ARBA00004123"/>
    </source>
</evidence>
<feature type="domain" description="C2H2-type" evidence="14">
    <location>
        <begin position="241"/>
        <end position="268"/>
    </location>
</feature>
<dbReference type="InterPro" id="IPR050826">
    <property type="entry name" value="Krueppel_C2H2_ZnFinger"/>
</dbReference>
<dbReference type="FunFam" id="3.30.160.60:FF:002254">
    <property type="entry name" value="Zinc finger protein 540"/>
    <property type="match status" value="1"/>
</dbReference>
<dbReference type="FunFam" id="3.30.160.60:FF:000023">
    <property type="entry name" value="zinc finger protein 37 homolog"/>
    <property type="match status" value="1"/>
</dbReference>
<dbReference type="PROSITE" id="PS00028">
    <property type="entry name" value="ZINC_FINGER_C2H2_1"/>
    <property type="match status" value="5"/>
</dbReference>
<dbReference type="SUPFAM" id="SSF57667">
    <property type="entry name" value="beta-beta-alpha zinc fingers"/>
    <property type="match status" value="3"/>
</dbReference>
<name>A0A8D1X8Q4_PIG</name>
<dbReference type="FunFam" id="3.30.160.60:FF:000896">
    <property type="entry name" value="Zinc finger protein 805"/>
    <property type="match status" value="1"/>
</dbReference>
<evidence type="ECO:0000256" key="6">
    <source>
        <dbReference type="ARBA" id="ARBA00022771"/>
    </source>
</evidence>
<dbReference type="PROSITE" id="PS50157">
    <property type="entry name" value="ZINC_FINGER_C2H2_2"/>
    <property type="match status" value="6"/>
</dbReference>
<evidence type="ECO:0000256" key="5">
    <source>
        <dbReference type="ARBA" id="ARBA00022737"/>
    </source>
</evidence>
<evidence type="ECO:0000256" key="7">
    <source>
        <dbReference type="ARBA" id="ARBA00022833"/>
    </source>
</evidence>
<evidence type="ECO:0000256" key="13">
    <source>
        <dbReference type="SAM" id="MobiDB-lite"/>
    </source>
</evidence>
<feature type="region of interest" description="Disordered" evidence="13">
    <location>
        <begin position="1"/>
        <end position="118"/>
    </location>
</feature>
<keyword evidence="10" id="KW-0804">Transcription</keyword>
<feature type="domain" description="C2H2-type" evidence="14">
    <location>
        <begin position="157"/>
        <end position="184"/>
    </location>
</feature>
<sequence>SDGMFGLCVARPYPRKPKTREPSPWEPAVSEGASLREPTQGGLGDPQSGRTKNQGEPSVVQEGPFGRGIASQRGKLPGKVSPEHGRSGTADGVCSRGVQEPFPPGGAVPDRDSGGSGKDAMIQEEENIFKCNECGKVFNKKHLLAGHEKIHSGVKPYECTECGKTFIKSTHLLQHHMIHTGERPYECMECGKAFNRKSYLTQHQRIHSGEKPYRCSECGKAFTHRSNFVLHKRRHTGEKSFVCKECGQVFKHKSYLVWHQQTHTGEKPYECSECGKAFCESAALIHHYVI</sequence>
<feature type="domain" description="C2H2-type" evidence="14">
    <location>
        <begin position="213"/>
        <end position="240"/>
    </location>
</feature>
<dbReference type="FunFam" id="3.30.160.60:FF:000087">
    <property type="entry name" value="Zinc finger protein 354B"/>
    <property type="match status" value="1"/>
</dbReference>
<dbReference type="Ensembl" id="ENSSSCT00065005383.1">
    <property type="protein sequence ID" value="ENSSSCP00065002380.1"/>
    <property type="gene ID" value="ENSSSCG00065003919.1"/>
</dbReference>
<dbReference type="Gene3D" id="3.30.160.60">
    <property type="entry name" value="Classic Zinc Finger"/>
    <property type="match status" value="6"/>
</dbReference>
<keyword evidence="6 12" id="KW-0863">Zinc-finger</keyword>
<reference evidence="15" key="1">
    <citation type="submission" date="2025-08" db="UniProtKB">
        <authorList>
            <consortium name="Ensembl"/>
        </authorList>
    </citation>
    <scope>IDENTIFICATION</scope>
</reference>
<keyword evidence="8" id="KW-0805">Transcription regulation</keyword>
<evidence type="ECO:0000259" key="14">
    <source>
        <dbReference type="PROSITE" id="PS50157"/>
    </source>
</evidence>
<dbReference type="PANTHER" id="PTHR24377">
    <property type="entry name" value="IP01015P-RELATED"/>
    <property type="match status" value="1"/>
</dbReference>
<keyword evidence="9" id="KW-0238">DNA-binding</keyword>
<dbReference type="GO" id="GO:0003677">
    <property type="term" value="F:DNA binding"/>
    <property type="evidence" value="ECO:0007669"/>
    <property type="project" value="UniProtKB-KW"/>
</dbReference>
<dbReference type="AlphaFoldDB" id="A0A8D1X8Q4"/>
<keyword evidence="11" id="KW-0539">Nucleus</keyword>
<evidence type="ECO:0000256" key="3">
    <source>
        <dbReference type="ARBA" id="ARBA00006991"/>
    </source>
</evidence>
<feature type="domain" description="C2H2-type" evidence="14">
    <location>
        <begin position="185"/>
        <end position="212"/>
    </location>
</feature>
<feature type="domain" description="C2H2-type" evidence="14">
    <location>
        <begin position="269"/>
        <end position="290"/>
    </location>
</feature>
<dbReference type="InterPro" id="IPR013087">
    <property type="entry name" value="Znf_C2H2_type"/>
</dbReference>
<comment type="function">
    <text evidence="1">May be involved in transcriptional regulation.</text>
</comment>
<dbReference type="SMART" id="SM00355">
    <property type="entry name" value="ZnF_C2H2"/>
    <property type="match status" value="6"/>
</dbReference>
<comment type="subcellular location">
    <subcellularLocation>
        <location evidence="2">Nucleus</location>
    </subcellularLocation>
</comment>
<evidence type="ECO:0000256" key="10">
    <source>
        <dbReference type="ARBA" id="ARBA00023163"/>
    </source>
</evidence>
<evidence type="ECO:0000256" key="12">
    <source>
        <dbReference type="PROSITE-ProRule" id="PRU00042"/>
    </source>
</evidence>
<evidence type="ECO:0000313" key="16">
    <source>
        <dbReference type="Proteomes" id="UP000694725"/>
    </source>
</evidence>
<keyword evidence="4" id="KW-0479">Metal-binding</keyword>
<dbReference type="GO" id="GO:0005634">
    <property type="term" value="C:nucleus"/>
    <property type="evidence" value="ECO:0007669"/>
    <property type="project" value="UniProtKB-SubCell"/>
</dbReference>
<comment type="similarity">
    <text evidence="3">Belongs to the krueppel C2H2-type zinc-finger protein family.</text>
</comment>
<evidence type="ECO:0000256" key="1">
    <source>
        <dbReference type="ARBA" id="ARBA00003767"/>
    </source>
</evidence>
<dbReference type="InterPro" id="IPR036236">
    <property type="entry name" value="Znf_C2H2_sf"/>
</dbReference>
<accession>A0A8D1X8Q4</accession>
<dbReference type="Pfam" id="PF00096">
    <property type="entry name" value="zf-C2H2"/>
    <property type="match status" value="6"/>
</dbReference>
<organism evidence="15 16">
    <name type="scientific">Sus scrofa</name>
    <name type="common">Pig</name>
    <dbReference type="NCBI Taxonomy" id="9823"/>
    <lineage>
        <taxon>Eukaryota</taxon>
        <taxon>Metazoa</taxon>
        <taxon>Chordata</taxon>
        <taxon>Craniata</taxon>
        <taxon>Vertebrata</taxon>
        <taxon>Euteleostomi</taxon>
        <taxon>Mammalia</taxon>
        <taxon>Eutheria</taxon>
        <taxon>Laurasiatheria</taxon>
        <taxon>Artiodactyla</taxon>
        <taxon>Suina</taxon>
        <taxon>Suidae</taxon>
        <taxon>Sus</taxon>
    </lineage>
</organism>
<evidence type="ECO:0000256" key="11">
    <source>
        <dbReference type="ARBA" id="ARBA00023242"/>
    </source>
</evidence>
<dbReference type="GO" id="GO:0008270">
    <property type="term" value="F:zinc ion binding"/>
    <property type="evidence" value="ECO:0007669"/>
    <property type="project" value="UniProtKB-KW"/>
</dbReference>